<feature type="transmembrane region" description="Helical" evidence="1">
    <location>
        <begin position="21"/>
        <end position="39"/>
    </location>
</feature>
<evidence type="ECO:0000256" key="1">
    <source>
        <dbReference type="SAM" id="Phobius"/>
    </source>
</evidence>
<dbReference type="GO" id="GO:0004175">
    <property type="term" value="F:endopeptidase activity"/>
    <property type="evidence" value="ECO:0007669"/>
    <property type="project" value="UniProtKB-ARBA"/>
</dbReference>
<keyword evidence="1" id="KW-1133">Transmembrane helix</keyword>
<protein>
    <recommendedName>
        <fullName evidence="2">CAAX prenyl protease 2/Lysostaphin resistance protein A-like domain-containing protein</fullName>
    </recommendedName>
</protein>
<feature type="transmembrane region" description="Helical" evidence="1">
    <location>
        <begin position="135"/>
        <end position="152"/>
    </location>
</feature>
<feature type="domain" description="CAAX prenyl protease 2/Lysostaphin resistance protein A-like" evidence="2">
    <location>
        <begin position="147"/>
        <end position="221"/>
    </location>
</feature>
<keyword evidence="1" id="KW-0812">Transmembrane</keyword>
<organism evidence="3">
    <name type="scientific">uncultured Armatimonadetes bacterium</name>
    <dbReference type="NCBI Taxonomy" id="157466"/>
    <lineage>
        <taxon>Bacteria</taxon>
        <taxon>Bacillati</taxon>
        <taxon>Armatimonadota</taxon>
        <taxon>environmental samples</taxon>
    </lineage>
</organism>
<name>A0A6J4I1T2_9BACT</name>
<dbReference type="InterPro" id="IPR003675">
    <property type="entry name" value="Rce1/LyrA-like_dom"/>
</dbReference>
<accession>A0A6J4I1T2</accession>
<dbReference type="Pfam" id="PF02517">
    <property type="entry name" value="Rce1-like"/>
    <property type="match status" value="1"/>
</dbReference>
<evidence type="ECO:0000259" key="2">
    <source>
        <dbReference type="Pfam" id="PF02517"/>
    </source>
</evidence>
<feature type="transmembrane region" description="Helical" evidence="1">
    <location>
        <begin position="214"/>
        <end position="233"/>
    </location>
</feature>
<feature type="transmembrane region" description="Helical" evidence="1">
    <location>
        <begin position="190"/>
        <end position="207"/>
    </location>
</feature>
<evidence type="ECO:0000313" key="3">
    <source>
        <dbReference type="EMBL" id="CAA9240259.1"/>
    </source>
</evidence>
<keyword evidence="1" id="KW-0472">Membrane</keyword>
<dbReference type="EMBL" id="CADCTO010000184">
    <property type="protein sequence ID" value="CAA9240259.1"/>
    <property type="molecule type" value="Genomic_DNA"/>
</dbReference>
<dbReference type="GO" id="GO:0080120">
    <property type="term" value="P:CAAX-box protein maturation"/>
    <property type="evidence" value="ECO:0007669"/>
    <property type="project" value="UniProtKB-ARBA"/>
</dbReference>
<reference evidence="3" key="1">
    <citation type="submission" date="2020-02" db="EMBL/GenBank/DDBJ databases">
        <authorList>
            <person name="Meier V. D."/>
        </authorList>
    </citation>
    <scope>NUCLEOTIDE SEQUENCE</scope>
    <source>
        <strain evidence="3">AVDCRST_MAG63</strain>
    </source>
</reference>
<feature type="transmembrane region" description="Helical" evidence="1">
    <location>
        <begin position="164"/>
        <end position="184"/>
    </location>
</feature>
<sequence length="238" mass="27289">MRRRRKTADGGGQGSGAGDQSIGWVTLLLGLAITGFLFWRNRQYMRFEEYYLLNIALLLWAPLATLLVFLRREPSDFAMTAGDLRGGLIAAFALWLLFLPVVWYFSRIGDFQLYYTRLLGSSGALLGRQIQPDRLLFHELVFGFYMFAWEWYFRGFLLFGLKRLMPFVWAALFQASAFALLHYGKPLPEVISSFFGALLLAMVALKYRSFLPCFVLHWAISASFDAAVLYHYLNGVSR</sequence>
<gene>
    <name evidence="3" type="ORF">AVDCRST_MAG63-1501</name>
</gene>
<dbReference type="AlphaFoldDB" id="A0A6J4I1T2"/>
<feature type="transmembrane region" description="Helical" evidence="1">
    <location>
        <begin position="82"/>
        <end position="105"/>
    </location>
</feature>
<feature type="transmembrane region" description="Helical" evidence="1">
    <location>
        <begin position="51"/>
        <end position="70"/>
    </location>
</feature>
<proteinExistence type="predicted"/>